<dbReference type="EMBL" id="NIQP01000003">
    <property type="protein sequence ID" value="PPB72169.1"/>
    <property type="molecule type" value="Genomic_DNA"/>
</dbReference>
<dbReference type="InterPro" id="IPR016181">
    <property type="entry name" value="Acyl_CoA_acyltransferase"/>
</dbReference>
<proteinExistence type="predicted"/>
<evidence type="ECO:0000313" key="1">
    <source>
        <dbReference type="EMBL" id="PPB72169.1"/>
    </source>
</evidence>
<accession>A0A855N7S6</accession>
<dbReference type="RefSeq" id="WP_059426498.1">
    <property type="nucleotide sequence ID" value="NZ_CBCRTP010000006.1"/>
</dbReference>
<sequence>MEKFNIQEVSDFKLWDDIIEKTPQYTIFASSSYLSYTNNKFKLFFVNKGIVTRAGICILLSDDEKDVVLNDLVIYGGIFFVPQYEQKEVKAKSERFEITDFLIKFLVNKFRNISLALSTKFEDLRAFLWHNYHLESQFKFTFDLRYTSILDISSLSKFNDEEETLAFKNLEILRQRNIRKARRENVITAIENSNDTIDIFLKYYEILIKSQGEDVLQSKLQNMRNIIINILDNKKGVMFVTRNSKGEILYITIFIFDKYRAYYLFGAGNPQAVEIYKGAICFWDAFIKLAQIFDIKELDLEGINSPQRGWYKLSFGGNITPYYEINYKG</sequence>
<organism evidence="1 2">
    <name type="scientific">Campylobacter hyointestinalis subsp. hyointestinalis</name>
    <dbReference type="NCBI Taxonomy" id="91352"/>
    <lineage>
        <taxon>Bacteria</taxon>
        <taxon>Pseudomonadati</taxon>
        <taxon>Campylobacterota</taxon>
        <taxon>Epsilonproteobacteria</taxon>
        <taxon>Campylobacterales</taxon>
        <taxon>Campylobacteraceae</taxon>
        <taxon>Campylobacter</taxon>
    </lineage>
</organism>
<name>A0A855N7S6_CAMHY</name>
<dbReference type="AlphaFoldDB" id="A0A855N7S6"/>
<dbReference type="Gene3D" id="3.40.630.30">
    <property type="match status" value="1"/>
</dbReference>
<gene>
    <name evidence="1" type="ORF">CDQ78_04340</name>
</gene>
<reference evidence="1 2" key="1">
    <citation type="submission" date="2017-06" db="EMBL/GenBank/DDBJ databases">
        <title>Updating the genomic taxonomy and epidemiology of Campylobacter hyointestinalis; discovery in New Zealand farmed ruminants.</title>
        <authorList>
            <person name="Wilkinson D.A."/>
            <person name="Fayaz A."/>
            <person name="Biggs P.J."/>
            <person name="Midwinter A.C."/>
        </authorList>
    </citation>
    <scope>NUCLEOTIDE SEQUENCE [LARGE SCALE GENOMIC DNA]</scope>
    <source>
        <strain evidence="1 2">S1614a</strain>
    </source>
</reference>
<dbReference type="SUPFAM" id="SSF55729">
    <property type="entry name" value="Acyl-CoA N-acyltransferases (Nat)"/>
    <property type="match status" value="1"/>
</dbReference>
<protein>
    <submittedName>
        <fullName evidence="1">Uncharacterized protein</fullName>
    </submittedName>
</protein>
<evidence type="ECO:0000313" key="2">
    <source>
        <dbReference type="Proteomes" id="UP000239685"/>
    </source>
</evidence>
<comment type="caution">
    <text evidence="1">The sequence shown here is derived from an EMBL/GenBank/DDBJ whole genome shotgun (WGS) entry which is preliminary data.</text>
</comment>
<dbReference type="Proteomes" id="UP000239685">
    <property type="component" value="Unassembled WGS sequence"/>
</dbReference>